<reference evidence="7 8" key="1">
    <citation type="submission" date="2015-08" db="EMBL/GenBank/DDBJ databases">
        <title>Genome sequencing of Penicillium nordicum.</title>
        <authorList>
            <person name="Nguyen H.D."/>
            <person name="Seifert K.A."/>
        </authorList>
    </citation>
    <scope>NUCLEOTIDE SEQUENCE [LARGE SCALE GENOMIC DNA]</scope>
    <source>
        <strain evidence="7 8">DAOMC 185683</strain>
    </source>
</reference>
<evidence type="ECO:0000256" key="1">
    <source>
        <dbReference type="ARBA" id="ARBA00004123"/>
    </source>
</evidence>
<dbReference type="InterPro" id="IPR009072">
    <property type="entry name" value="Histone-fold"/>
</dbReference>
<feature type="domain" description="CENP-T/Histone H4 histone fold" evidence="6">
    <location>
        <begin position="358"/>
        <end position="441"/>
    </location>
</feature>
<keyword evidence="8" id="KW-1185">Reference proteome</keyword>
<organism evidence="7 8">
    <name type="scientific">Penicillium nordicum</name>
    <dbReference type="NCBI Taxonomy" id="229535"/>
    <lineage>
        <taxon>Eukaryota</taxon>
        <taxon>Fungi</taxon>
        <taxon>Dikarya</taxon>
        <taxon>Ascomycota</taxon>
        <taxon>Pezizomycotina</taxon>
        <taxon>Eurotiomycetes</taxon>
        <taxon>Eurotiomycetidae</taxon>
        <taxon>Eurotiales</taxon>
        <taxon>Aspergillaceae</taxon>
        <taxon>Penicillium</taxon>
    </lineage>
</organism>
<dbReference type="GO" id="GO:0071821">
    <property type="term" value="C:FANCM-MHF complex"/>
    <property type="evidence" value="ECO:0007669"/>
    <property type="project" value="TreeGrafter"/>
</dbReference>
<dbReference type="STRING" id="229535.A0A0M8NZS7"/>
<dbReference type="SUPFAM" id="SSF47113">
    <property type="entry name" value="Histone-fold"/>
    <property type="match status" value="1"/>
</dbReference>
<evidence type="ECO:0000256" key="5">
    <source>
        <dbReference type="SAM" id="MobiDB-lite"/>
    </source>
</evidence>
<feature type="compositionally biased region" description="Polar residues" evidence="5">
    <location>
        <begin position="14"/>
        <end position="28"/>
    </location>
</feature>
<dbReference type="GO" id="GO:0046982">
    <property type="term" value="F:protein heterodimerization activity"/>
    <property type="evidence" value="ECO:0007669"/>
    <property type="project" value="InterPro"/>
</dbReference>
<evidence type="ECO:0000256" key="3">
    <source>
        <dbReference type="ARBA" id="ARBA00022454"/>
    </source>
</evidence>
<keyword evidence="4" id="KW-0539">Nucleus</keyword>
<feature type="compositionally biased region" description="Acidic residues" evidence="5">
    <location>
        <begin position="227"/>
        <end position="243"/>
    </location>
</feature>
<feature type="region of interest" description="Disordered" evidence="5">
    <location>
        <begin position="295"/>
        <end position="327"/>
    </location>
</feature>
<gene>
    <name evidence="7" type="ORF">ACN38_g6508</name>
</gene>
<feature type="region of interest" description="Disordered" evidence="5">
    <location>
        <begin position="211"/>
        <end position="259"/>
    </location>
</feature>
<dbReference type="Pfam" id="PF15511">
    <property type="entry name" value="CENP-T_C"/>
    <property type="match status" value="1"/>
</dbReference>
<dbReference type="GO" id="GO:0005694">
    <property type="term" value="C:chromosome"/>
    <property type="evidence" value="ECO:0007669"/>
    <property type="project" value="UniProtKB-SubCell"/>
</dbReference>
<comment type="caution">
    <text evidence="7">The sequence shown here is derived from an EMBL/GenBank/DDBJ whole genome shotgun (WGS) entry which is preliminary data.</text>
</comment>
<dbReference type="CDD" id="cd22920">
    <property type="entry name" value="HFD_CENP-T"/>
    <property type="match status" value="1"/>
</dbReference>
<dbReference type="PANTHER" id="PTHR22980:SF5">
    <property type="entry name" value="CENP-T_HISTONE H4 HISTONE FOLD DOMAIN-CONTAINING PROTEIN"/>
    <property type="match status" value="1"/>
</dbReference>
<dbReference type="GO" id="GO:0003682">
    <property type="term" value="F:chromatin binding"/>
    <property type="evidence" value="ECO:0007669"/>
    <property type="project" value="TreeGrafter"/>
</dbReference>
<feature type="compositionally biased region" description="Basic and acidic residues" evidence="5">
    <location>
        <begin position="250"/>
        <end position="259"/>
    </location>
</feature>
<feature type="compositionally biased region" description="Acidic residues" evidence="5">
    <location>
        <begin position="131"/>
        <end position="145"/>
    </location>
</feature>
<evidence type="ECO:0000313" key="8">
    <source>
        <dbReference type="Proteomes" id="UP000037696"/>
    </source>
</evidence>
<dbReference type="GO" id="GO:0000712">
    <property type="term" value="P:resolution of meiotic recombination intermediates"/>
    <property type="evidence" value="ECO:0007669"/>
    <property type="project" value="TreeGrafter"/>
</dbReference>
<sequence length="495" mass="54011">MSTSTPNARGRQSPFGTATPSGDTTLTGLQRLPSHTRYPLTPSRLVSATTPGTQRSASRYTPRARGVGAPATPYGLRARQQRAANTPGRDRRKSGRMQRETTFDILRNLGRALAPVSQPIRSSPQEKPEPIEEPIDEFEQLDNEPEIERPRLSLPIQESEGEGEEPSPEIHPPRMSLAFAEEDMDMTYQSVEYPRDASIRDRDRLSMMSRATGRISGDFDETRLESDDADETGIVGEDDEAEDTMMSGGDFDRGGETEDLGRFHFDLNFPSPAAAPLEDPTGGDMNDMEDFELSTAEAPPAPPDDDDDDDDNDAGADFGFGLDFPPAASPSVSPGIVGGGLRDEAIPAQGKQKKISRHGIPVPNLPAGVVKKLATRFARSGAGPKAKINKATLAAIEQASSWYFEQASQDLAAYSKHAGRKTIDESDVTTLLRRSVSLEANHFIGITADLFQATPYQQLNDSVFPRPEAFTQRTSARYEIGHASMNVQNKILHEK</sequence>
<proteinExistence type="predicted"/>
<evidence type="ECO:0000256" key="4">
    <source>
        <dbReference type="ARBA" id="ARBA00023242"/>
    </source>
</evidence>
<dbReference type="Gene3D" id="1.10.20.10">
    <property type="entry name" value="Histone, subunit A"/>
    <property type="match status" value="1"/>
</dbReference>
<evidence type="ECO:0000259" key="6">
    <source>
        <dbReference type="Pfam" id="PF15511"/>
    </source>
</evidence>
<feature type="compositionally biased region" description="Acidic residues" evidence="5">
    <location>
        <begin position="303"/>
        <end position="314"/>
    </location>
</feature>
<evidence type="ECO:0000313" key="7">
    <source>
        <dbReference type="EMBL" id="KOS42586.1"/>
    </source>
</evidence>
<name>A0A0M8NZS7_9EURO</name>
<dbReference type="EMBL" id="LHQQ01000102">
    <property type="protein sequence ID" value="KOS42586.1"/>
    <property type="molecule type" value="Genomic_DNA"/>
</dbReference>
<evidence type="ECO:0000256" key="2">
    <source>
        <dbReference type="ARBA" id="ARBA00004286"/>
    </source>
</evidence>
<dbReference type="Proteomes" id="UP000037696">
    <property type="component" value="Unassembled WGS sequence"/>
</dbReference>
<keyword evidence="3" id="KW-0158">Chromosome</keyword>
<feature type="compositionally biased region" description="Polar residues" evidence="5">
    <location>
        <begin position="44"/>
        <end position="59"/>
    </location>
</feature>
<comment type="subcellular location">
    <subcellularLocation>
        <location evidence="2">Chromosome</location>
    </subcellularLocation>
    <subcellularLocation>
        <location evidence="1">Nucleus</location>
    </subcellularLocation>
</comment>
<dbReference type="PANTHER" id="PTHR22980">
    <property type="entry name" value="CORTISTATIN"/>
    <property type="match status" value="1"/>
</dbReference>
<dbReference type="AlphaFoldDB" id="A0A0M8NZS7"/>
<dbReference type="OrthoDB" id="10071681at2759"/>
<feature type="compositionally biased region" description="Low complexity" evidence="5">
    <location>
        <begin position="315"/>
        <end position="327"/>
    </location>
</feature>
<feature type="region of interest" description="Disordered" evidence="5">
    <location>
        <begin position="114"/>
        <end position="175"/>
    </location>
</feature>
<protein>
    <recommendedName>
        <fullName evidence="6">CENP-T/Histone H4 histone fold domain-containing protein</fullName>
    </recommendedName>
</protein>
<dbReference type="InterPro" id="IPR035425">
    <property type="entry name" value="CENP-T/H4_C"/>
</dbReference>
<accession>A0A0M8NZS7</accession>
<dbReference type="GO" id="GO:0031297">
    <property type="term" value="P:replication fork processing"/>
    <property type="evidence" value="ECO:0007669"/>
    <property type="project" value="TreeGrafter"/>
</dbReference>
<feature type="region of interest" description="Disordered" evidence="5">
    <location>
        <begin position="1"/>
        <end position="100"/>
    </location>
</feature>